<evidence type="ECO:0000313" key="2">
    <source>
        <dbReference type="EMBL" id="PAA73791.1"/>
    </source>
</evidence>
<comment type="caution">
    <text evidence="2">The sequence shown here is derived from an EMBL/GenBank/DDBJ whole genome shotgun (WGS) entry which is preliminary data.</text>
</comment>
<gene>
    <name evidence="2" type="ORF">BOX15_Mlig000124g12</name>
</gene>
<name>A0A267FJ42_9PLAT</name>
<protein>
    <submittedName>
        <fullName evidence="2">Uncharacterized protein</fullName>
    </submittedName>
</protein>
<keyword evidence="3" id="KW-1185">Reference proteome</keyword>
<organism evidence="2 3">
    <name type="scientific">Macrostomum lignano</name>
    <dbReference type="NCBI Taxonomy" id="282301"/>
    <lineage>
        <taxon>Eukaryota</taxon>
        <taxon>Metazoa</taxon>
        <taxon>Spiralia</taxon>
        <taxon>Lophotrochozoa</taxon>
        <taxon>Platyhelminthes</taxon>
        <taxon>Rhabditophora</taxon>
        <taxon>Macrostomorpha</taxon>
        <taxon>Macrostomida</taxon>
        <taxon>Macrostomidae</taxon>
        <taxon>Macrostomum</taxon>
    </lineage>
</organism>
<evidence type="ECO:0000256" key="1">
    <source>
        <dbReference type="SAM" id="MobiDB-lite"/>
    </source>
</evidence>
<reference evidence="2 3" key="1">
    <citation type="submission" date="2017-06" db="EMBL/GenBank/DDBJ databases">
        <title>A platform for efficient transgenesis in Macrostomum lignano, a flatworm model organism for stem cell research.</title>
        <authorList>
            <person name="Berezikov E."/>
        </authorList>
    </citation>
    <scope>NUCLEOTIDE SEQUENCE [LARGE SCALE GENOMIC DNA]</scope>
    <source>
        <strain evidence="2">DV1</strain>
        <tissue evidence="2">Whole organism</tissue>
    </source>
</reference>
<sequence>MLRALIRAVFNDAELGHSTLSGRKTPGYVSTPANPAKLAAVNLWLRNANIGFSEPELRRAFTRCGETARHRLNVPKRVRKGASEAERKSTKKLAKQSSSVLRVVTAGEDAPERDRTSTSRSAPAATAAALSGHGATGGTSGDRTDANAAECAENAADLLLELIGK</sequence>
<evidence type="ECO:0000313" key="3">
    <source>
        <dbReference type="Proteomes" id="UP000215902"/>
    </source>
</evidence>
<feature type="region of interest" description="Disordered" evidence="1">
    <location>
        <begin position="75"/>
        <end position="145"/>
    </location>
</feature>
<accession>A0A267FJ42</accession>
<dbReference type="AlphaFoldDB" id="A0A267FJ42"/>
<proteinExistence type="predicted"/>
<dbReference type="Proteomes" id="UP000215902">
    <property type="component" value="Unassembled WGS sequence"/>
</dbReference>
<feature type="compositionally biased region" description="Low complexity" evidence="1">
    <location>
        <begin position="118"/>
        <end position="133"/>
    </location>
</feature>
<dbReference type="EMBL" id="NIVC01000992">
    <property type="protein sequence ID" value="PAA73791.1"/>
    <property type="molecule type" value="Genomic_DNA"/>
</dbReference>